<dbReference type="HOGENOM" id="CLU_1257040_0_0_1"/>
<dbReference type="AlphaFoldDB" id="G0MAF4"/>
<dbReference type="InterPro" id="IPR032675">
    <property type="entry name" value="LRR_dom_sf"/>
</dbReference>
<name>G0MAF4_CAEBE</name>
<gene>
    <name evidence="1" type="ORF">CAEBREN_07910</name>
</gene>
<dbReference type="EMBL" id="GL379788">
    <property type="protein sequence ID" value="EGT40774.1"/>
    <property type="molecule type" value="Genomic_DNA"/>
</dbReference>
<dbReference type="InParanoid" id="G0MAF4"/>
<dbReference type="Gene3D" id="3.80.10.10">
    <property type="entry name" value="Ribonuclease Inhibitor"/>
    <property type="match status" value="1"/>
</dbReference>
<dbReference type="SUPFAM" id="SSF52058">
    <property type="entry name" value="L domain-like"/>
    <property type="match status" value="1"/>
</dbReference>
<evidence type="ECO:0000313" key="1">
    <source>
        <dbReference type="EMBL" id="EGT40774.1"/>
    </source>
</evidence>
<proteinExistence type="predicted"/>
<evidence type="ECO:0000313" key="2">
    <source>
        <dbReference type="Proteomes" id="UP000008068"/>
    </source>
</evidence>
<reference evidence="2" key="1">
    <citation type="submission" date="2011-07" db="EMBL/GenBank/DDBJ databases">
        <authorList>
            <consortium name="Caenorhabditis brenneri Sequencing and Analysis Consortium"/>
            <person name="Wilson R.K."/>
        </authorList>
    </citation>
    <scope>NUCLEOTIDE SEQUENCE [LARGE SCALE GENOMIC DNA]</scope>
    <source>
        <strain evidence="2">PB2801</strain>
    </source>
</reference>
<dbReference type="Proteomes" id="UP000008068">
    <property type="component" value="Unassembled WGS sequence"/>
</dbReference>
<sequence length="220" mass="25565">MFEVCLWACPSQKLEKDWRIIIPKQFKLFSSRPQHFSTAEFENMILVLLLLLYSTPPIAPATTPCLHVCTCEVESAPVKSTIRCNDRELLYTPLPVTYPQRYYEYLDLSCNHIVDLPDIELIQKAFPHLKGIDLQGNKRLNCSILEQFKGTKIALLSDCAKTEKTKCLLSNRKIVKVHDYEVRKKIQQINSMIMEQQTVGCKKDRENIWTAIKKEWADLF</sequence>
<keyword evidence="2" id="KW-1185">Reference proteome</keyword>
<dbReference type="InterPro" id="IPR001611">
    <property type="entry name" value="Leu-rich_rpt"/>
</dbReference>
<organism evidence="2">
    <name type="scientific">Caenorhabditis brenneri</name>
    <name type="common">Nematode worm</name>
    <dbReference type="NCBI Taxonomy" id="135651"/>
    <lineage>
        <taxon>Eukaryota</taxon>
        <taxon>Metazoa</taxon>
        <taxon>Ecdysozoa</taxon>
        <taxon>Nematoda</taxon>
        <taxon>Chromadorea</taxon>
        <taxon>Rhabditida</taxon>
        <taxon>Rhabditina</taxon>
        <taxon>Rhabditomorpha</taxon>
        <taxon>Rhabditoidea</taxon>
        <taxon>Rhabditidae</taxon>
        <taxon>Peloderinae</taxon>
        <taxon>Caenorhabditis</taxon>
    </lineage>
</organism>
<protein>
    <submittedName>
        <fullName evidence="1">Uncharacterized protein</fullName>
    </submittedName>
</protein>
<accession>G0MAF4</accession>
<dbReference type="PROSITE" id="PS51450">
    <property type="entry name" value="LRR"/>
    <property type="match status" value="1"/>
</dbReference>